<dbReference type="InterPro" id="IPR046300">
    <property type="entry name" value="DUF6415"/>
</dbReference>
<sequence>MATTSTAPPAVGTGSDQLQADIVAALRSRTTLPPYDEVLRLIDTLKGHLAPLVDQAKEHHPGDGAWHQAIAGAEFQLRAGPGNGLVSATHRLQALALCLLHFQRHLHRHMAAGDR</sequence>
<evidence type="ECO:0000313" key="2">
    <source>
        <dbReference type="Proteomes" id="UP000054241"/>
    </source>
</evidence>
<name>A0A101NAW1_9ACTN</name>
<keyword evidence="2" id="KW-1185">Reference proteome</keyword>
<dbReference type="OrthoDB" id="4294382at2"/>
<proteinExistence type="predicted"/>
<dbReference type="RefSeq" id="WP_067010025.1">
    <property type="nucleotide sequence ID" value="NZ_BNDU01000008.1"/>
</dbReference>
<comment type="caution">
    <text evidence="1">The sequence shown here is derived from an EMBL/GenBank/DDBJ whole genome shotgun (WGS) entry which is preliminary data.</text>
</comment>
<dbReference type="STRING" id="67285.AQI88_39535"/>
<evidence type="ECO:0000313" key="1">
    <source>
        <dbReference type="EMBL" id="KUM89754.1"/>
    </source>
</evidence>
<accession>A0A101NAW1</accession>
<protein>
    <submittedName>
        <fullName evidence="1">Uncharacterized protein</fullName>
    </submittedName>
</protein>
<gene>
    <name evidence="1" type="ORF">AQI88_39535</name>
</gene>
<dbReference type="Pfam" id="PF19979">
    <property type="entry name" value="DUF6415"/>
    <property type="match status" value="1"/>
</dbReference>
<dbReference type="AlphaFoldDB" id="A0A101NAW1"/>
<organism evidence="1 2">
    <name type="scientific">Streptomyces cellostaticus</name>
    <dbReference type="NCBI Taxonomy" id="67285"/>
    <lineage>
        <taxon>Bacteria</taxon>
        <taxon>Bacillati</taxon>
        <taxon>Actinomycetota</taxon>
        <taxon>Actinomycetes</taxon>
        <taxon>Kitasatosporales</taxon>
        <taxon>Streptomycetaceae</taxon>
        <taxon>Streptomyces</taxon>
    </lineage>
</organism>
<reference evidence="1 2" key="1">
    <citation type="submission" date="2015-10" db="EMBL/GenBank/DDBJ databases">
        <title>Draft genome sequence of Streptomyces cellostaticus DSM 40189, type strain for the species Streptomyces cellostaticus.</title>
        <authorList>
            <person name="Ruckert C."/>
            <person name="Winkler A."/>
            <person name="Kalinowski J."/>
            <person name="Kampfer P."/>
            <person name="Glaeser S."/>
        </authorList>
    </citation>
    <scope>NUCLEOTIDE SEQUENCE [LARGE SCALE GENOMIC DNA]</scope>
    <source>
        <strain evidence="1 2">DSM 40189</strain>
    </source>
</reference>
<dbReference type="Proteomes" id="UP000054241">
    <property type="component" value="Unassembled WGS sequence"/>
</dbReference>
<dbReference type="EMBL" id="LMWL01000090">
    <property type="protein sequence ID" value="KUM89754.1"/>
    <property type="molecule type" value="Genomic_DNA"/>
</dbReference>